<reference evidence="1 2" key="1">
    <citation type="submission" date="2020-02" db="EMBL/GenBank/DDBJ databases">
        <title>Draft genome sequence of Haematococcus lacustris strain NIES-144.</title>
        <authorList>
            <person name="Morimoto D."/>
            <person name="Nakagawa S."/>
            <person name="Yoshida T."/>
            <person name="Sawayama S."/>
        </authorList>
    </citation>
    <scope>NUCLEOTIDE SEQUENCE [LARGE SCALE GENOMIC DNA]</scope>
    <source>
        <strain evidence="1 2">NIES-144</strain>
    </source>
</reference>
<protein>
    <submittedName>
        <fullName evidence="1">Uncharacterized protein</fullName>
    </submittedName>
</protein>
<evidence type="ECO:0000313" key="2">
    <source>
        <dbReference type="Proteomes" id="UP000485058"/>
    </source>
</evidence>
<accession>A0A6A0A3I0</accession>
<proteinExistence type="predicted"/>
<dbReference type="Proteomes" id="UP000485058">
    <property type="component" value="Unassembled WGS sequence"/>
</dbReference>
<keyword evidence="2" id="KW-1185">Reference proteome</keyword>
<name>A0A6A0A3I0_HAELA</name>
<dbReference type="AlphaFoldDB" id="A0A6A0A3I0"/>
<comment type="caution">
    <text evidence="1">The sequence shown here is derived from an EMBL/GenBank/DDBJ whole genome shotgun (WGS) entry which is preliminary data.</text>
</comment>
<organism evidence="1 2">
    <name type="scientific">Haematococcus lacustris</name>
    <name type="common">Green alga</name>
    <name type="synonym">Haematococcus pluvialis</name>
    <dbReference type="NCBI Taxonomy" id="44745"/>
    <lineage>
        <taxon>Eukaryota</taxon>
        <taxon>Viridiplantae</taxon>
        <taxon>Chlorophyta</taxon>
        <taxon>core chlorophytes</taxon>
        <taxon>Chlorophyceae</taxon>
        <taxon>CS clade</taxon>
        <taxon>Chlamydomonadales</taxon>
        <taxon>Haematococcaceae</taxon>
        <taxon>Haematococcus</taxon>
    </lineage>
</organism>
<feature type="non-terminal residue" evidence="1">
    <location>
        <position position="1"/>
    </location>
</feature>
<gene>
    <name evidence="1" type="ORF">HaLaN_24981</name>
</gene>
<sequence length="151" mass="17441">GWFNAAVEFWGKVTRGEMKRDDVQYFWMNILWQQNMDKDPQWRAYWDGVPFLCCEDSDQSHGFQNFFHHYEPAAHVWRLNPPHAIKLSHHGKGGIPEPNSTDYIAIQTSLRRLWLYGLPSPYSDVWPSWTDYPPPAPPAPTPPAPPAPTPA</sequence>
<evidence type="ECO:0000313" key="1">
    <source>
        <dbReference type="EMBL" id="GFH26774.1"/>
    </source>
</evidence>
<dbReference type="EMBL" id="BLLF01003236">
    <property type="protein sequence ID" value="GFH26774.1"/>
    <property type="molecule type" value="Genomic_DNA"/>
</dbReference>